<name>A0A5C6UEP0_9SPHN</name>
<dbReference type="OrthoDB" id="8557487at2"/>
<keyword evidence="1" id="KW-0812">Transmembrane</keyword>
<dbReference type="InterPro" id="IPR027275">
    <property type="entry name" value="PRC-brl_dom"/>
</dbReference>
<organism evidence="4 5">
    <name type="scientific">Sphingomonas ginsenosidivorax</name>
    <dbReference type="NCBI Taxonomy" id="862135"/>
    <lineage>
        <taxon>Bacteria</taxon>
        <taxon>Pseudomonadati</taxon>
        <taxon>Pseudomonadota</taxon>
        <taxon>Alphaproteobacteria</taxon>
        <taxon>Sphingomonadales</taxon>
        <taxon>Sphingomonadaceae</taxon>
        <taxon>Sphingomonas</taxon>
    </lineage>
</organism>
<dbReference type="Pfam" id="PF05239">
    <property type="entry name" value="PRC"/>
    <property type="match status" value="1"/>
</dbReference>
<gene>
    <name evidence="4" type="primary">puhA</name>
    <name evidence="4" type="ORF">FSB78_09565</name>
</gene>
<keyword evidence="5" id="KW-1185">Reference proteome</keyword>
<dbReference type="SUPFAM" id="SSF50346">
    <property type="entry name" value="PRC-barrel domain"/>
    <property type="match status" value="1"/>
</dbReference>
<dbReference type="GO" id="GO:0030077">
    <property type="term" value="C:plasma membrane light-harvesting complex"/>
    <property type="evidence" value="ECO:0007669"/>
    <property type="project" value="InterPro"/>
</dbReference>
<proteinExistence type="predicted"/>
<feature type="domain" description="Photosynthetic reaction centre H subunit N-terminal" evidence="2">
    <location>
        <begin position="5"/>
        <end position="135"/>
    </location>
</feature>
<feature type="transmembrane region" description="Helical" evidence="1">
    <location>
        <begin position="12"/>
        <end position="30"/>
    </location>
</feature>
<dbReference type="Gene3D" id="3.90.50.10">
    <property type="entry name" value="Photosynthetic Reaction Center, subunit H, domain 2"/>
    <property type="match status" value="1"/>
</dbReference>
<dbReference type="EMBL" id="VOQR01000001">
    <property type="protein sequence ID" value="TXC71169.1"/>
    <property type="molecule type" value="Genomic_DNA"/>
</dbReference>
<keyword evidence="1" id="KW-1133">Transmembrane helix</keyword>
<keyword evidence="1" id="KW-0472">Membrane</keyword>
<evidence type="ECO:0000313" key="4">
    <source>
        <dbReference type="EMBL" id="TXC71169.1"/>
    </source>
</evidence>
<dbReference type="GO" id="GO:0019684">
    <property type="term" value="P:photosynthesis, light reaction"/>
    <property type="evidence" value="ECO:0007669"/>
    <property type="project" value="InterPro"/>
</dbReference>
<sequence length="255" mass="28558">MNPHITPGIDVALLVFWAFVLFFIGLVFYLRREDRREGYPLEDEMSGRLDTVGGPMHTASTKSFLLPFGHGRVYAPDRRREPVDIAARRTDRFAGAPYAPTGNPLVDGIGPAAWAERARRPDVDMDGHPRIVPLSAAADFAVAYQDPTLRDWPVIGADGATAGTVRDLWIDRSDRLIRYIEVETAGGVVLAPMMMAKVDRRRRRVVIDALRASQFADAPRIEASDRITLYEEERVQAYFGGGYLYATPARQEPWL</sequence>
<evidence type="ECO:0000313" key="5">
    <source>
        <dbReference type="Proteomes" id="UP000321250"/>
    </source>
</evidence>
<dbReference type="Proteomes" id="UP000321250">
    <property type="component" value="Unassembled WGS sequence"/>
</dbReference>
<accession>A0A5C6UEP0</accession>
<reference evidence="4 5" key="1">
    <citation type="journal article" date="2013" name="Antonie Van Leeuwenhoek">
        <title>Sphingomonas ginsenosidivorax sp. nov., with the ability to transform ginsenosides.</title>
        <authorList>
            <person name="Jin X.F."/>
            <person name="Kim J.K."/>
            <person name="Liu Q.M."/>
            <person name="Kang M.S."/>
            <person name="He D."/>
            <person name="Jin F.X."/>
            <person name="Kim S.C."/>
            <person name="Im W.T."/>
        </authorList>
    </citation>
    <scope>NUCLEOTIDE SEQUENCE [LARGE SCALE GENOMIC DNA]</scope>
    <source>
        <strain evidence="4 5">KHI67</strain>
    </source>
</reference>
<evidence type="ECO:0000259" key="2">
    <source>
        <dbReference type="Pfam" id="PF03967"/>
    </source>
</evidence>
<dbReference type="RefSeq" id="WP_147082194.1">
    <property type="nucleotide sequence ID" value="NZ_VOQR01000001.1"/>
</dbReference>
<evidence type="ECO:0000256" key="1">
    <source>
        <dbReference type="SAM" id="Phobius"/>
    </source>
</evidence>
<dbReference type="SUPFAM" id="SSF81490">
    <property type="entry name" value="Photosystem II reaction centre subunit H, transmembrane region"/>
    <property type="match status" value="1"/>
</dbReference>
<dbReference type="InterPro" id="IPR015810">
    <property type="entry name" value="Photo_RC_H_N"/>
</dbReference>
<evidence type="ECO:0000259" key="3">
    <source>
        <dbReference type="Pfam" id="PF05239"/>
    </source>
</evidence>
<dbReference type="InterPro" id="IPR011033">
    <property type="entry name" value="PRC_barrel-like_sf"/>
</dbReference>
<comment type="caution">
    <text evidence="4">The sequence shown here is derived from an EMBL/GenBank/DDBJ whole genome shotgun (WGS) entry which is preliminary data.</text>
</comment>
<dbReference type="AlphaFoldDB" id="A0A5C6UEP0"/>
<dbReference type="InterPro" id="IPR005652">
    <property type="entry name" value="Photo_RC_H"/>
</dbReference>
<protein>
    <submittedName>
        <fullName evidence="4">Photosynthetic reaction center subunit H</fullName>
    </submittedName>
</protein>
<dbReference type="InterPro" id="IPR014747">
    <property type="entry name" value="Bac_photo_RC_H_C"/>
</dbReference>
<dbReference type="Gene3D" id="4.10.540.10">
    <property type="entry name" value="Photosynthetic reaction centre, H subunit, N-terminal domain"/>
    <property type="match status" value="1"/>
</dbReference>
<dbReference type="Pfam" id="PF03967">
    <property type="entry name" value="PRCH"/>
    <property type="match status" value="1"/>
</dbReference>
<dbReference type="InterPro" id="IPR037097">
    <property type="entry name" value="Photo_RC_H_N_sf"/>
</dbReference>
<dbReference type="NCBIfam" id="TIGR01150">
    <property type="entry name" value="puhA"/>
    <property type="match status" value="1"/>
</dbReference>
<feature type="domain" description="PRC-barrel" evidence="3">
    <location>
        <begin position="146"/>
        <end position="211"/>
    </location>
</feature>